<sequence length="168" mass="18789">MPHRPTEPLPNRPNGYVELERYSSLRRLWTYLDAAERAGRQVTTPRGAPEGQCRRRISGFELPAAGPLLDLDRVTASLDDGFEVHPALTALLGGDAAPLRALMDEAYLLSVVFVLAFTRDRDLILKPELQYVPRGGGAPALSRDVTLVPRRFTRDELRYLLERACHLA</sequence>
<organism evidence="1 2">
    <name type="scientific">Deinococcus maricopensis (strain DSM 21211 / LMG 22137 / NRRL B-23946 / LB-34)</name>
    <dbReference type="NCBI Taxonomy" id="709986"/>
    <lineage>
        <taxon>Bacteria</taxon>
        <taxon>Thermotogati</taxon>
        <taxon>Deinococcota</taxon>
        <taxon>Deinococci</taxon>
        <taxon>Deinococcales</taxon>
        <taxon>Deinococcaceae</taxon>
        <taxon>Deinococcus</taxon>
    </lineage>
</organism>
<reference evidence="2" key="2">
    <citation type="submission" date="2011-01" db="EMBL/GenBank/DDBJ databases">
        <title>The complete genome of Deinococcus maricopensis DSM 21211.</title>
        <authorList>
            <consortium name="US DOE Joint Genome Institute (JGI-PGF)"/>
            <person name="Lucas S."/>
            <person name="Copeland A."/>
            <person name="Lapidus A."/>
            <person name="Goodwin L."/>
            <person name="Pitluck S."/>
            <person name="Kyrpides N."/>
            <person name="Mavromatis K."/>
            <person name="Pagani I."/>
            <person name="Ivanova N."/>
            <person name="Ovchinnikova G."/>
            <person name="Zeytun A."/>
            <person name="Detter J.C."/>
            <person name="Han C."/>
            <person name="Land M."/>
            <person name="Hauser L."/>
            <person name="Markowitz V."/>
            <person name="Cheng J.-F."/>
            <person name="Hugenholtz P."/>
            <person name="Woyke T."/>
            <person name="Wu D."/>
            <person name="Pukall R."/>
            <person name="Gehrich-Schroeter G."/>
            <person name="Brambilla E."/>
            <person name="Klenk H.-P."/>
            <person name="Eisen J.A."/>
        </authorList>
    </citation>
    <scope>NUCLEOTIDE SEQUENCE [LARGE SCALE GENOMIC DNA]</scope>
    <source>
        <strain evidence="2">DSM 21211 / LMG 22137 / NRRL B-23946 / LB-34</strain>
    </source>
</reference>
<dbReference type="AlphaFoldDB" id="E8U8M6"/>
<reference evidence="1 2" key="1">
    <citation type="journal article" date="2011" name="Stand. Genomic Sci.">
        <title>Complete genome sequence of Deinococcus maricopensis type strain (LB-34).</title>
        <authorList>
            <person name="Pukall R."/>
            <person name="Zeytun A."/>
            <person name="Lucas S."/>
            <person name="Lapidus A."/>
            <person name="Hammon N."/>
            <person name="Deshpande S."/>
            <person name="Nolan M."/>
            <person name="Cheng J.F."/>
            <person name="Pitluck S."/>
            <person name="Liolios K."/>
            <person name="Pagani I."/>
            <person name="Mikhailova N."/>
            <person name="Ivanova N."/>
            <person name="Mavromatis K."/>
            <person name="Pati A."/>
            <person name="Tapia R."/>
            <person name="Han C."/>
            <person name="Goodwin L."/>
            <person name="Chen A."/>
            <person name="Palaniappan K."/>
            <person name="Land M."/>
            <person name="Hauser L."/>
            <person name="Chang Y.J."/>
            <person name="Jeffries C.D."/>
            <person name="Brambilla E.M."/>
            <person name="Rohde M."/>
            <person name="Goker M."/>
            <person name="Detter J.C."/>
            <person name="Woyke T."/>
            <person name="Bristow J."/>
            <person name="Eisen J.A."/>
            <person name="Markowitz V."/>
            <person name="Hugenholtz P."/>
            <person name="Kyrpides N.C."/>
            <person name="Klenk H.P."/>
        </authorList>
    </citation>
    <scope>NUCLEOTIDE SEQUENCE [LARGE SCALE GENOMIC DNA]</scope>
    <source>
        <strain evidence="2">DSM 21211 / LMG 22137 / NRRL B-23946 / LB-34</strain>
    </source>
</reference>
<dbReference type="Proteomes" id="UP000008635">
    <property type="component" value="Chromosome"/>
</dbReference>
<dbReference type="OrthoDB" id="70033at2"/>
<dbReference type="HOGENOM" id="CLU_1560442_0_0_0"/>
<evidence type="ECO:0000313" key="1">
    <source>
        <dbReference type="EMBL" id="ADV67415.1"/>
    </source>
</evidence>
<evidence type="ECO:0000313" key="2">
    <source>
        <dbReference type="Proteomes" id="UP000008635"/>
    </source>
</evidence>
<accession>E8U8M6</accession>
<dbReference type="STRING" id="709986.Deima_1766"/>
<name>E8U8M6_DEIML</name>
<gene>
    <name evidence="1" type="ordered locus">Deima_1766</name>
</gene>
<dbReference type="RefSeq" id="WP_013556920.1">
    <property type="nucleotide sequence ID" value="NC_014958.1"/>
</dbReference>
<proteinExistence type="predicted"/>
<dbReference type="KEGG" id="dmr:Deima_1766"/>
<dbReference type="EMBL" id="CP002454">
    <property type="protein sequence ID" value="ADV67415.1"/>
    <property type="molecule type" value="Genomic_DNA"/>
</dbReference>
<keyword evidence="2" id="KW-1185">Reference proteome</keyword>
<protein>
    <submittedName>
        <fullName evidence="1">Uncharacterized protein</fullName>
    </submittedName>
</protein>